<keyword evidence="13" id="KW-1185">Reference proteome</keyword>
<dbReference type="KEGG" id="tet:TTHERM_00530600"/>
<keyword evidence="4 9" id="KW-0547">Nucleotide-binding</keyword>
<comment type="catalytic activity">
    <reaction evidence="8">
        <text>L-seryl-[protein] + ATP = O-phospho-L-seryl-[protein] + ADP + H(+)</text>
        <dbReference type="Rhea" id="RHEA:17989"/>
        <dbReference type="Rhea" id="RHEA-COMP:9863"/>
        <dbReference type="Rhea" id="RHEA-COMP:11604"/>
        <dbReference type="ChEBI" id="CHEBI:15378"/>
        <dbReference type="ChEBI" id="CHEBI:29999"/>
        <dbReference type="ChEBI" id="CHEBI:30616"/>
        <dbReference type="ChEBI" id="CHEBI:83421"/>
        <dbReference type="ChEBI" id="CHEBI:456216"/>
        <dbReference type="EC" id="2.7.11.1"/>
    </reaction>
</comment>
<dbReference type="InterPro" id="IPR008271">
    <property type="entry name" value="Ser/Thr_kinase_AS"/>
</dbReference>
<protein>
    <recommendedName>
        <fullName evidence="1">non-specific serine/threonine protein kinase</fullName>
        <ecNumber evidence="1">2.7.11.1</ecNumber>
    </recommendedName>
</protein>
<accession>I7LZX7</accession>
<dbReference type="FunCoup" id="I7LZX7">
    <property type="interactions" value="5"/>
</dbReference>
<dbReference type="FunFam" id="3.30.200.20:FF:000042">
    <property type="entry name" value="Aurora kinase A"/>
    <property type="match status" value="1"/>
</dbReference>
<dbReference type="AlphaFoldDB" id="I7LZX7"/>
<evidence type="ECO:0000256" key="6">
    <source>
        <dbReference type="ARBA" id="ARBA00022840"/>
    </source>
</evidence>
<dbReference type="EMBL" id="GG662522">
    <property type="protein sequence ID" value="EAR85102.2"/>
    <property type="molecule type" value="Genomic_DNA"/>
</dbReference>
<dbReference type="GO" id="GO:0004674">
    <property type="term" value="F:protein serine/threonine kinase activity"/>
    <property type="evidence" value="ECO:0007669"/>
    <property type="project" value="UniProtKB-KW"/>
</dbReference>
<dbReference type="PANTHER" id="PTHR43895">
    <property type="entry name" value="CALCIUM/CALMODULIN-DEPENDENT PROTEIN KINASE KINASE-RELATED"/>
    <property type="match status" value="1"/>
</dbReference>
<dbReference type="Pfam" id="PF00069">
    <property type="entry name" value="Pkinase"/>
    <property type="match status" value="1"/>
</dbReference>
<dbReference type="EC" id="2.7.11.1" evidence="1"/>
<dbReference type="SUPFAM" id="SSF56112">
    <property type="entry name" value="Protein kinase-like (PK-like)"/>
    <property type="match status" value="1"/>
</dbReference>
<dbReference type="PROSITE" id="PS50011">
    <property type="entry name" value="PROTEIN_KINASE_DOM"/>
    <property type="match status" value="1"/>
</dbReference>
<evidence type="ECO:0000256" key="7">
    <source>
        <dbReference type="ARBA" id="ARBA00047899"/>
    </source>
</evidence>
<dbReference type="Gene3D" id="3.30.310.80">
    <property type="entry name" value="Kinase associated domain 1, KA1"/>
    <property type="match status" value="1"/>
</dbReference>
<evidence type="ECO:0000256" key="1">
    <source>
        <dbReference type="ARBA" id="ARBA00012513"/>
    </source>
</evidence>
<evidence type="ECO:0000256" key="9">
    <source>
        <dbReference type="PROSITE-ProRule" id="PRU10141"/>
    </source>
</evidence>
<evidence type="ECO:0000256" key="8">
    <source>
        <dbReference type="ARBA" id="ARBA00048679"/>
    </source>
</evidence>
<dbReference type="STRING" id="312017.I7LZX7"/>
<keyword evidence="2 10" id="KW-0723">Serine/threonine-protein kinase</keyword>
<dbReference type="InParanoid" id="I7LZX7"/>
<dbReference type="InterPro" id="IPR017441">
    <property type="entry name" value="Protein_kinase_ATP_BS"/>
</dbReference>
<comment type="similarity">
    <text evidence="10">Belongs to the protein kinase superfamily.</text>
</comment>
<dbReference type="eggNOG" id="KOG0583">
    <property type="taxonomic scope" value="Eukaryota"/>
</dbReference>
<keyword evidence="6 9" id="KW-0067">ATP-binding</keyword>
<keyword evidence="5 12" id="KW-0418">Kinase</keyword>
<dbReference type="Proteomes" id="UP000009168">
    <property type="component" value="Unassembled WGS sequence"/>
</dbReference>
<gene>
    <name evidence="12" type="ORF">TTHERM_00530600</name>
</gene>
<dbReference type="CDD" id="cd14003">
    <property type="entry name" value="STKc_AMPK-like"/>
    <property type="match status" value="1"/>
</dbReference>
<comment type="catalytic activity">
    <reaction evidence="7">
        <text>L-threonyl-[protein] + ATP = O-phospho-L-threonyl-[protein] + ADP + H(+)</text>
        <dbReference type="Rhea" id="RHEA:46608"/>
        <dbReference type="Rhea" id="RHEA-COMP:11060"/>
        <dbReference type="Rhea" id="RHEA-COMP:11605"/>
        <dbReference type="ChEBI" id="CHEBI:15378"/>
        <dbReference type="ChEBI" id="CHEBI:30013"/>
        <dbReference type="ChEBI" id="CHEBI:30616"/>
        <dbReference type="ChEBI" id="CHEBI:61977"/>
        <dbReference type="ChEBI" id="CHEBI:456216"/>
        <dbReference type="EC" id="2.7.11.1"/>
    </reaction>
</comment>
<evidence type="ECO:0000256" key="10">
    <source>
        <dbReference type="RuleBase" id="RU000304"/>
    </source>
</evidence>
<dbReference type="RefSeq" id="XP_001032765.2">
    <property type="nucleotide sequence ID" value="XM_001032765.2"/>
</dbReference>
<evidence type="ECO:0000313" key="12">
    <source>
        <dbReference type="EMBL" id="EAR85102.2"/>
    </source>
</evidence>
<evidence type="ECO:0000256" key="5">
    <source>
        <dbReference type="ARBA" id="ARBA00022777"/>
    </source>
</evidence>
<feature type="binding site" evidence="9">
    <location>
        <position position="37"/>
    </location>
    <ligand>
        <name>ATP</name>
        <dbReference type="ChEBI" id="CHEBI:30616"/>
    </ligand>
</feature>
<evidence type="ECO:0000256" key="2">
    <source>
        <dbReference type="ARBA" id="ARBA00022527"/>
    </source>
</evidence>
<proteinExistence type="inferred from homology"/>
<dbReference type="PROSITE" id="PS00108">
    <property type="entry name" value="PROTEIN_KINASE_ST"/>
    <property type="match status" value="1"/>
</dbReference>
<dbReference type="Gene3D" id="1.10.510.10">
    <property type="entry name" value="Transferase(Phosphotransferase) domain 1"/>
    <property type="match status" value="1"/>
</dbReference>
<organism evidence="12 13">
    <name type="scientific">Tetrahymena thermophila (strain SB210)</name>
    <dbReference type="NCBI Taxonomy" id="312017"/>
    <lineage>
        <taxon>Eukaryota</taxon>
        <taxon>Sar</taxon>
        <taxon>Alveolata</taxon>
        <taxon>Ciliophora</taxon>
        <taxon>Intramacronucleata</taxon>
        <taxon>Oligohymenophorea</taxon>
        <taxon>Hymenostomatida</taxon>
        <taxon>Tetrahymenina</taxon>
        <taxon>Tetrahymenidae</taxon>
        <taxon>Tetrahymena</taxon>
    </lineage>
</organism>
<dbReference type="PANTHER" id="PTHR43895:SF32">
    <property type="entry name" value="SERINE_THREONINE-PROTEIN KINASE CHK1"/>
    <property type="match status" value="1"/>
</dbReference>
<evidence type="ECO:0000259" key="11">
    <source>
        <dbReference type="PROSITE" id="PS50011"/>
    </source>
</evidence>
<dbReference type="FunFam" id="1.10.510.10:FF:000956">
    <property type="entry name" value="CAMK family protein kinase"/>
    <property type="match status" value="1"/>
</dbReference>
<sequence>MTKKVGMYELGQILGQGSFAIVREVTHSTTKQQFAMKIIDKDKVQRDDSIESLKKEISILMMADHQNIVKLVEVLASRTKIYLVLEYIRGGELWDLIKDRGQISEDEMRKYFRQIIKAIHYCKKKNIAHRDLKPENILLDQHGCIKVSDFGLSSLYQDPNQIQNLLHTTCGTINYLAPEVIQNMGYDGHMADIWSLGVILFFTISGRLPFEDENVAKLLEKIVSVEYTMPKTFSKNLKDLIKNILNSNPKKRFTLEQIKKHPWYLEKMSKEEMEELQLEEKEEIKQTSQYQRELSISSGSSELQNCESDLDGIIQDQHPTQLITKQISPIQLMSLLTSNILNKMFDVKGKNEQKHLQNTYQYTPITSDKPIEEIDQTLKKAFEALTPKETSYIFPKQQYQLKCWFKFKKEECSLSCKIYKIKEQLYLLNFIRKQGSIDSFQQSLEKIQPFLKNIMIQKKQN</sequence>
<dbReference type="GeneID" id="7827382"/>
<dbReference type="GO" id="GO:0005524">
    <property type="term" value="F:ATP binding"/>
    <property type="evidence" value="ECO:0007669"/>
    <property type="project" value="UniProtKB-UniRule"/>
</dbReference>
<keyword evidence="3" id="KW-0808">Transferase</keyword>
<reference evidence="13" key="1">
    <citation type="journal article" date="2006" name="PLoS Biol.">
        <title>Macronuclear genome sequence of the ciliate Tetrahymena thermophila, a model eukaryote.</title>
        <authorList>
            <person name="Eisen J.A."/>
            <person name="Coyne R.S."/>
            <person name="Wu M."/>
            <person name="Wu D."/>
            <person name="Thiagarajan M."/>
            <person name="Wortman J.R."/>
            <person name="Badger J.H."/>
            <person name="Ren Q."/>
            <person name="Amedeo P."/>
            <person name="Jones K.M."/>
            <person name="Tallon L.J."/>
            <person name="Delcher A.L."/>
            <person name="Salzberg S.L."/>
            <person name="Silva J.C."/>
            <person name="Haas B.J."/>
            <person name="Majoros W.H."/>
            <person name="Farzad M."/>
            <person name="Carlton J.M."/>
            <person name="Smith R.K. Jr."/>
            <person name="Garg J."/>
            <person name="Pearlman R.E."/>
            <person name="Karrer K.M."/>
            <person name="Sun L."/>
            <person name="Manning G."/>
            <person name="Elde N.C."/>
            <person name="Turkewitz A.P."/>
            <person name="Asai D.J."/>
            <person name="Wilkes D.E."/>
            <person name="Wang Y."/>
            <person name="Cai H."/>
            <person name="Collins K."/>
            <person name="Stewart B.A."/>
            <person name="Lee S.R."/>
            <person name="Wilamowska K."/>
            <person name="Weinberg Z."/>
            <person name="Ruzzo W.L."/>
            <person name="Wloga D."/>
            <person name="Gaertig J."/>
            <person name="Frankel J."/>
            <person name="Tsao C.-C."/>
            <person name="Gorovsky M.A."/>
            <person name="Keeling P.J."/>
            <person name="Waller R.F."/>
            <person name="Patron N.J."/>
            <person name="Cherry J.M."/>
            <person name="Stover N.A."/>
            <person name="Krieger C.J."/>
            <person name="del Toro C."/>
            <person name="Ryder H.F."/>
            <person name="Williamson S.C."/>
            <person name="Barbeau R.A."/>
            <person name="Hamilton E.P."/>
            <person name="Orias E."/>
        </authorList>
    </citation>
    <scope>NUCLEOTIDE SEQUENCE [LARGE SCALE GENOMIC DNA]</scope>
    <source>
        <strain evidence="13">SB210</strain>
    </source>
</reference>
<feature type="domain" description="Protein kinase" evidence="11">
    <location>
        <begin position="8"/>
        <end position="264"/>
    </location>
</feature>
<name>I7LZX7_TETTS</name>
<evidence type="ECO:0000256" key="4">
    <source>
        <dbReference type="ARBA" id="ARBA00022741"/>
    </source>
</evidence>
<dbReference type="PROSITE" id="PS00107">
    <property type="entry name" value="PROTEIN_KINASE_ATP"/>
    <property type="match status" value="1"/>
</dbReference>
<evidence type="ECO:0000313" key="13">
    <source>
        <dbReference type="Proteomes" id="UP000009168"/>
    </source>
</evidence>
<evidence type="ECO:0000256" key="3">
    <source>
        <dbReference type="ARBA" id="ARBA00022679"/>
    </source>
</evidence>
<dbReference type="InterPro" id="IPR000719">
    <property type="entry name" value="Prot_kinase_dom"/>
</dbReference>
<dbReference type="OrthoDB" id="310923at2759"/>
<dbReference type="GO" id="GO:0007165">
    <property type="term" value="P:signal transduction"/>
    <property type="evidence" value="ECO:0007669"/>
    <property type="project" value="TreeGrafter"/>
</dbReference>
<dbReference type="InterPro" id="IPR011009">
    <property type="entry name" value="Kinase-like_dom_sf"/>
</dbReference>
<dbReference type="SMART" id="SM00220">
    <property type="entry name" value="S_TKc"/>
    <property type="match status" value="1"/>
</dbReference>